<protein>
    <submittedName>
        <fullName evidence="6">MscL family protein</fullName>
    </submittedName>
</protein>
<accession>A0A955HXE5</accession>
<evidence type="ECO:0000256" key="3">
    <source>
        <dbReference type="ARBA" id="ARBA00022989"/>
    </source>
</evidence>
<evidence type="ECO:0000256" key="4">
    <source>
        <dbReference type="ARBA" id="ARBA00023136"/>
    </source>
</evidence>
<keyword evidence="2 5" id="KW-0812">Transmembrane</keyword>
<evidence type="ECO:0000256" key="1">
    <source>
        <dbReference type="ARBA" id="ARBA00004141"/>
    </source>
</evidence>
<dbReference type="EMBL" id="JAGQLM010000097">
    <property type="protein sequence ID" value="MCA9375145.1"/>
    <property type="molecule type" value="Genomic_DNA"/>
</dbReference>
<name>A0A955HXE5_9BACT</name>
<evidence type="ECO:0000313" key="7">
    <source>
        <dbReference type="Proteomes" id="UP000748332"/>
    </source>
</evidence>
<keyword evidence="3 5" id="KW-1133">Transmembrane helix</keyword>
<evidence type="ECO:0000256" key="2">
    <source>
        <dbReference type="ARBA" id="ARBA00022692"/>
    </source>
</evidence>
<keyword evidence="4 5" id="KW-0472">Membrane</keyword>
<dbReference type="GO" id="GO:0008381">
    <property type="term" value="F:mechanosensitive monoatomic ion channel activity"/>
    <property type="evidence" value="ECO:0007669"/>
    <property type="project" value="TreeGrafter"/>
</dbReference>
<feature type="transmembrane region" description="Helical" evidence="5">
    <location>
        <begin position="86"/>
        <end position="108"/>
    </location>
</feature>
<comment type="caution">
    <text evidence="6">The sequence shown here is derived from an EMBL/GenBank/DDBJ whole genome shotgun (WGS) entry which is preliminary data.</text>
</comment>
<dbReference type="Pfam" id="PF01741">
    <property type="entry name" value="MscL"/>
    <property type="match status" value="1"/>
</dbReference>
<reference evidence="6" key="2">
    <citation type="journal article" date="2021" name="Microbiome">
        <title>Successional dynamics and alternative stable states in a saline activated sludge microbial community over 9 years.</title>
        <authorList>
            <person name="Wang Y."/>
            <person name="Ye J."/>
            <person name="Ju F."/>
            <person name="Liu L."/>
            <person name="Boyd J.A."/>
            <person name="Deng Y."/>
            <person name="Parks D.H."/>
            <person name="Jiang X."/>
            <person name="Yin X."/>
            <person name="Woodcroft B.J."/>
            <person name="Tyson G.W."/>
            <person name="Hugenholtz P."/>
            <person name="Polz M.F."/>
            <person name="Zhang T."/>
        </authorList>
    </citation>
    <scope>NUCLEOTIDE SEQUENCE</scope>
    <source>
        <strain evidence="6">HKST-UBA16</strain>
    </source>
</reference>
<gene>
    <name evidence="6" type="ORF">KC622_02335</name>
</gene>
<dbReference type="InterPro" id="IPR036019">
    <property type="entry name" value="MscL_channel"/>
</dbReference>
<feature type="transmembrane region" description="Helical" evidence="5">
    <location>
        <begin position="21"/>
        <end position="41"/>
    </location>
</feature>
<evidence type="ECO:0000256" key="5">
    <source>
        <dbReference type="SAM" id="Phobius"/>
    </source>
</evidence>
<proteinExistence type="predicted"/>
<reference evidence="6" key="1">
    <citation type="submission" date="2020-04" db="EMBL/GenBank/DDBJ databases">
        <authorList>
            <person name="Zhang T."/>
        </authorList>
    </citation>
    <scope>NUCLEOTIDE SEQUENCE</scope>
    <source>
        <strain evidence="6">HKST-UBA16</strain>
    </source>
</reference>
<dbReference type="InterPro" id="IPR037673">
    <property type="entry name" value="MSC/AndL"/>
</dbReference>
<dbReference type="PANTHER" id="PTHR30266">
    <property type="entry name" value="MECHANOSENSITIVE CHANNEL MSCL"/>
    <property type="match status" value="1"/>
</dbReference>
<dbReference type="PANTHER" id="PTHR30266:SF2">
    <property type="entry name" value="LARGE-CONDUCTANCE MECHANOSENSITIVE CHANNEL"/>
    <property type="match status" value="1"/>
</dbReference>
<dbReference type="Proteomes" id="UP000748332">
    <property type="component" value="Unassembled WGS sequence"/>
</dbReference>
<sequence length="129" mass="14386">MNITNHKNSKRESLISRELSEFSTFLGKYSVIALAIGTIVGQSSKEVVDVLVNGIIQPFINLLLPNEHIFQTTLKLSGETFLIGDLLNVTVQLMITMIVTFIAAKYLFRDLQKIGISKETSKDSAKKKK</sequence>
<evidence type="ECO:0000313" key="6">
    <source>
        <dbReference type="EMBL" id="MCA9375145.1"/>
    </source>
</evidence>
<dbReference type="GO" id="GO:0016020">
    <property type="term" value="C:membrane"/>
    <property type="evidence" value="ECO:0007669"/>
    <property type="project" value="UniProtKB-SubCell"/>
</dbReference>
<dbReference type="SUPFAM" id="SSF81330">
    <property type="entry name" value="Gated mechanosensitive channel"/>
    <property type="match status" value="1"/>
</dbReference>
<comment type="subcellular location">
    <subcellularLocation>
        <location evidence="1">Membrane</location>
        <topology evidence="1">Multi-pass membrane protein</topology>
    </subcellularLocation>
</comment>
<organism evidence="6 7">
    <name type="scientific">Candidatus Dojkabacteria bacterium</name>
    <dbReference type="NCBI Taxonomy" id="2099670"/>
    <lineage>
        <taxon>Bacteria</taxon>
        <taxon>Candidatus Dojkabacteria</taxon>
    </lineage>
</organism>
<dbReference type="Gene3D" id="1.10.1200.120">
    <property type="entry name" value="Large-conductance mechanosensitive channel, MscL, domain 1"/>
    <property type="match status" value="1"/>
</dbReference>
<dbReference type="AlphaFoldDB" id="A0A955HXE5"/>